<dbReference type="AlphaFoldDB" id="D2RL14"/>
<evidence type="ECO:0000259" key="2">
    <source>
        <dbReference type="Pfam" id="PF13240"/>
    </source>
</evidence>
<dbReference type="KEGG" id="afn:Acfer_1407"/>
<name>D2RL14_ACIFV</name>
<dbReference type="HOGENOM" id="CLU_675487_0_0_9"/>
<evidence type="ECO:0000313" key="3">
    <source>
        <dbReference type="EMBL" id="ADB47766.1"/>
    </source>
</evidence>
<sequence>MKAAAIRGNQDLEDCYDYGKAMTWYERAASLQPETEETKTARICLKAAGEYPDLLAYLESKHGAQLEGSHYYLGDNIPGDLLENAMKAYGSRLGVDRSEVLLLCDATNALLWGKGKKGFLLTDEGDIFTSQGEKAFVDDFCRVFLNQDRVLQSDTGFVLCTFEESDCSSLDANFASWLSEEVILSKEEYDLAEAHGIFEDEDEEEEETEPSGHPAAAETQPSVQEAPLASGASSVSGTAGFCSHCGAPAKPGARFCTQCGAPLAAAKEAPSDGPGREALLAFVQQLAPLVNKTNTYLYCAPDIPPKKMANALSSYAQSYGLDPKDILVLCDKTVRGTARDGFLLTWDALISSEKGVFPLKEIGRMEPSTSMWNGKITLQPGNRKFLTIGPDKELTAFCEGMNRLLKG</sequence>
<dbReference type="Pfam" id="PF13240">
    <property type="entry name" value="Zn_Ribbon_1"/>
    <property type="match status" value="1"/>
</dbReference>
<dbReference type="InterPro" id="IPR026870">
    <property type="entry name" value="Zinc_ribbon_dom"/>
</dbReference>
<dbReference type="EMBL" id="CP001859">
    <property type="protein sequence ID" value="ADB47766.1"/>
    <property type="molecule type" value="Genomic_DNA"/>
</dbReference>
<feature type="region of interest" description="Disordered" evidence="1">
    <location>
        <begin position="200"/>
        <end position="231"/>
    </location>
</feature>
<gene>
    <name evidence="3" type="ordered locus">Acfer_1407</name>
</gene>
<reference evidence="3 4" key="1">
    <citation type="journal article" date="2010" name="Stand. Genomic Sci.">
        <title>Complete genome sequence of Acidaminococcus fermentans type strain (VR4).</title>
        <authorList>
            <person name="Chang Y.J."/>
            <person name="Pukall R."/>
            <person name="Saunders E."/>
            <person name="Lapidus A."/>
            <person name="Copeland A."/>
            <person name="Nolan M."/>
            <person name="Glavina Del Rio T."/>
            <person name="Lucas S."/>
            <person name="Chen F."/>
            <person name="Tice H."/>
            <person name="Cheng J.F."/>
            <person name="Han C."/>
            <person name="Detter J.C."/>
            <person name="Bruce D."/>
            <person name="Goodwin L."/>
            <person name="Pitluck S."/>
            <person name="Mikhailova N."/>
            <person name="Liolios K."/>
            <person name="Pati A."/>
            <person name="Ivanova N."/>
            <person name="Mavromatis K."/>
            <person name="Chen A."/>
            <person name="Palaniappan K."/>
            <person name="Land M."/>
            <person name="Hauser L."/>
            <person name="Jeffries C.D."/>
            <person name="Brettin T."/>
            <person name="Rohde M."/>
            <person name="Goker M."/>
            <person name="Bristow J."/>
            <person name="Eisen J.A."/>
            <person name="Markowitz V."/>
            <person name="Hugenholtz P."/>
            <person name="Kyrpides N.C."/>
            <person name="Klenk H.P."/>
        </authorList>
    </citation>
    <scope>NUCLEOTIDE SEQUENCE [LARGE SCALE GENOMIC DNA]</scope>
    <source>
        <strain evidence="4">ATCC 25085 / DSM 20731 / CCUG 9996 / CIP 106432 / VR4</strain>
    </source>
</reference>
<proteinExistence type="predicted"/>
<feature type="compositionally biased region" description="Acidic residues" evidence="1">
    <location>
        <begin position="200"/>
        <end position="209"/>
    </location>
</feature>
<accession>D2RL14</accession>
<protein>
    <recommendedName>
        <fullName evidence="2">Zinc-ribbon domain-containing protein</fullName>
    </recommendedName>
</protein>
<dbReference type="STRING" id="591001.Acfer_1407"/>
<evidence type="ECO:0000313" key="4">
    <source>
        <dbReference type="Proteomes" id="UP000001902"/>
    </source>
</evidence>
<organism evidence="3 4">
    <name type="scientific">Acidaminococcus fermentans (strain ATCC 25085 / DSM 20731 / CCUG 9996 / CIP 106432 / VR4)</name>
    <dbReference type="NCBI Taxonomy" id="591001"/>
    <lineage>
        <taxon>Bacteria</taxon>
        <taxon>Bacillati</taxon>
        <taxon>Bacillota</taxon>
        <taxon>Negativicutes</taxon>
        <taxon>Acidaminococcales</taxon>
        <taxon>Acidaminococcaceae</taxon>
        <taxon>Acidaminococcus</taxon>
    </lineage>
</organism>
<dbReference type="Proteomes" id="UP000001902">
    <property type="component" value="Chromosome"/>
</dbReference>
<feature type="domain" description="Zinc-ribbon" evidence="2">
    <location>
        <begin position="241"/>
        <end position="263"/>
    </location>
</feature>
<evidence type="ECO:0000256" key="1">
    <source>
        <dbReference type="SAM" id="MobiDB-lite"/>
    </source>
</evidence>
<keyword evidence="4" id="KW-1185">Reference proteome</keyword>